<organism evidence="1 2">
    <name type="scientific">Dipteronia sinensis</name>
    <dbReference type="NCBI Taxonomy" id="43782"/>
    <lineage>
        <taxon>Eukaryota</taxon>
        <taxon>Viridiplantae</taxon>
        <taxon>Streptophyta</taxon>
        <taxon>Embryophyta</taxon>
        <taxon>Tracheophyta</taxon>
        <taxon>Spermatophyta</taxon>
        <taxon>Magnoliopsida</taxon>
        <taxon>eudicotyledons</taxon>
        <taxon>Gunneridae</taxon>
        <taxon>Pentapetalae</taxon>
        <taxon>rosids</taxon>
        <taxon>malvids</taxon>
        <taxon>Sapindales</taxon>
        <taxon>Sapindaceae</taxon>
        <taxon>Hippocastanoideae</taxon>
        <taxon>Acereae</taxon>
        <taxon>Dipteronia</taxon>
    </lineage>
</organism>
<evidence type="ECO:0000313" key="2">
    <source>
        <dbReference type="Proteomes" id="UP001281410"/>
    </source>
</evidence>
<reference evidence="1" key="1">
    <citation type="journal article" date="2023" name="Plant J.">
        <title>Genome sequences and population genomics provide insights into the demographic history, inbreeding, and mutation load of two 'living fossil' tree species of Dipteronia.</title>
        <authorList>
            <person name="Feng Y."/>
            <person name="Comes H.P."/>
            <person name="Chen J."/>
            <person name="Zhu S."/>
            <person name="Lu R."/>
            <person name="Zhang X."/>
            <person name="Li P."/>
            <person name="Qiu J."/>
            <person name="Olsen K.M."/>
            <person name="Qiu Y."/>
        </authorList>
    </citation>
    <scope>NUCLEOTIDE SEQUENCE</scope>
    <source>
        <strain evidence="1">NBL</strain>
    </source>
</reference>
<proteinExistence type="predicted"/>
<accession>A0AAD9ZN16</accession>
<name>A0AAD9ZN16_9ROSI</name>
<gene>
    <name evidence="1" type="ORF">Dsin_032337</name>
</gene>
<dbReference type="AlphaFoldDB" id="A0AAD9ZN16"/>
<dbReference type="EMBL" id="JANJYJ010000010">
    <property type="protein sequence ID" value="KAK3185051.1"/>
    <property type="molecule type" value="Genomic_DNA"/>
</dbReference>
<comment type="caution">
    <text evidence="1">The sequence shown here is derived from an EMBL/GenBank/DDBJ whole genome shotgun (WGS) entry which is preliminary data.</text>
</comment>
<evidence type="ECO:0000313" key="1">
    <source>
        <dbReference type="EMBL" id="KAK3185051.1"/>
    </source>
</evidence>
<evidence type="ECO:0008006" key="3">
    <source>
        <dbReference type="Google" id="ProtNLM"/>
    </source>
</evidence>
<sequence>MGAVHDSRTVVQGFSTDTQVSRMVSTILSRSSSHPGHMARRQVRVQEVSGNRSSEEAVVFSTPNVSMDHSSLRDESSFFLFFGYGSWGADLELRFVVRFSARVHLIVDSSWDSQVEEGELADAVVAQRVLRVELVRSSLWQSLRDRVRGFSTRTKVRDGYIEFWVRMVAFPVGGKIRVWLFPVFVLMAVRYYEVSSHKLFRFQSMWLEHPDFIAIVRGIWSSPIVGRPPHVVINKLRSLKKALKTWNWEVFGDLNSAMVGKSAELHSIKLDQSNQDDVIPSLVTVVENAFLTSIPSADDIHDASASGFWVLLNEVPEGYLCCSRGVHQGDPFSPLLFGITEDFLNRLLTRMRHSKESEDYNGCFGDYGYISGQLVNWEWADSVFLFGSPFVSGPYTLGGIGLKDLGLLNDSLLRKFTWKFMTSDGFAFSFLRERSRFQLASPCSICEVSSKSADHLFLHCTIAVALWEAIFSAF</sequence>
<keyword evidence="2" id="KW-1185">Reference proteome</keyword>
<dbReference type="Proteomes" id="UP001281410">
    <property type="component" value="Unassembled WGS sequence"/>
</dbReference>
<protein>
    <recommendedName>
        <fullName evidence="3">Reverse transcriptase zinc-binding domain-containing protein</fullName>
    </recommendedName>
</protein>